<evidence type="ECO:0000313" key="1">
    <source>
        <dbReference type="EMBL" id="RKP16495.1"/>
    </source>
</evidence>
<reference evidence="2" key="1">
    <citation type="journal article" date="2018" name="Nat. Microbiol.">
        <title>Leveraging single-cell genomics to expand the fungal tree of life.</title>
        <authorList>
            <person name="Ahrendt S.R."/>
            <person name="Quandt C.A."/>
            <person name="Ciobanu D."/>
            <person name="Clum A."/>
            <person name="Salamov A."/>
            <person name="Andreopoulos B."/>
            <person name="Cheng J.F."/>
            <person name="Woyke T."/>
            <person name="Pelin A."/>
            <person name="Henrissat B."/>
            <person name="Reynolds N.K."/>
            <person name="Benny G.L."/>
            <person name="Smith M.E."/>
            <person name="James T.Y."/>
            <person name="Grigoriev I.V."/>
        </authorList>
    </citation>
    <scope>NUCLEOTIDE SEQUENCE [LARGE SCALE GENOMIC DNA]</scope>
    <source>
        <strain evidence="2">CSF55</strain>
    </source>
</reference>
<sequence>MSPGNVYSISNKVRTLDGANTYLGWLSDINAYLAAVGLDETLGTTNRAIGKHGSPEHEKLMKDSRKAGGLMNLTMDIIEKDDVDSMEFADQIWDFIKTKYGQESARMKIKSRRALINYKMTEDMTIEEYLRKYTFLYNEYKKVGGRINDEDLVGILLDGVSEKYNFNAD</sequence>
<organism evidence="1 2">
    <name type="scientific">Rozella allomycis (strain CSF55)</name>
    <dbReference type="NCBI Taxonomy" id="988480"/>
    <lineage>
        <taxon>Eukaryota</taxon>
        <taxon>Fungi</taxon>
        <taxon>Fungi incertae sedis</taxon>
        <taxon>Cryptomycota</taxon>
        <taxon>Cryptomycota incertae sedis</taxon>
        <taxon>Rozella</taxon>
    </lineage>
</organism>
<evidence type="ECO:0000313" key="2">
    <source>
        <dbReference type="Proteomes" id="UP000281549"/>
    </source>
</evidence>
<dbReference type="AlphaFoldDB" id="A0A4P9YBN8"/>
<feature type="non-terminal residue" evidence="1">
    <location>
        <position position="169"/>
    </location>
</feature>
<proteinExistence type="predicted"/>
<gene>
    <name evidence="1" type="ORF">ROZALSC1DRAFT_25210</name>
</gene>
<dbReference type="Pfam" id="PF14223">
    <property type="entry name" value="Retrotran_gag_2"/>
    <property type="match status" value="1"/>
</dbReference>
<protein>
    <submittedName>
        <fullName evidence="1">Uncharacterized protein</fullName>
    </submittedName>
</protein>
<dbReference type="Proteomes" id="UP000281549">
    <property type="component" value="Unassembled WGS sequence"/>
</dbReference>
<dbReference type="EMBL" id="ML006484">
    <property type="protein sequence ID" value="RKP16495.1"/>
    <property type="molecule type" value="Genomic_DNA"/>
</dbReference>
<accession>A0A4P9YBN8</accession>
<name>A0A4P9YBN8_ROZAC</name>